<proteinExistence type="predicted"/>
<dbReference type="InterPro" id="IPR011009">
    <property type="entry name" value="Kinase-like_dom_sf"/>
</dbReference>
<protein>
    <submittedName>
        <fullName evidence="3">Wsv423-like protein</fullName>
    </submittedName>
</protein>
<feature type="region of interest" description="Disordered" evidence="1">
    <location>
        <begin position="28"/>
        <end position="65"/>
    </location>
</feature>
<feature type="domain" description="Protein kinase" evidence="2">
    <location>
        <begin position="489"/>
        <end position="756"/>
    </location>
</feature>
<accession>A0A401IPF5</accession>
<feature type="region of interest" description="Disordered" evidence="1">
    <location>
        <begin position="138"/>
        <end position="171"/>
    </location>
</feature>
<dbReference type="PROSITE" id="PS50011">
    <property type="entry name" value="PROTEIN_KINASE_DOM"/>
    <property type="match status" value="1"/>
</dbReference>
<evidence type="ECO:0000313" key="3">
    <source>
        <dbReference type="EMBL" id="GBG35481.1"/>
    </source>
</evidence>
<dbReference type="EMBL" id="BFCE01000004">
    <property type="protein sequence ID" value="GBG35481.1"/>
    <property type="molecule type" value="Genomic_DNA"/>
</dbReference>
<organism evidence="3">
    <name type="scientific">Metapenaeus ensis nimavirus</name>
    <dbReference type="NCBI Taxonomy" id="2133794"/>
    <lineage>
        <taxon>Viruses</taxon>
        <taxon>Viruses incertae sedis</taxon>
        <taxon>Naldaviricetes</taxon>
        <taxon>Nimaviridae</taxon>
    </lineage>
</organism>
<dbReference type="Gene3D" id="1.10.510.10">
    <property type="entry name" value="Transferase(Phosphotransferase) domain 1"/>
    <property type="match status" value="1"/>
</dbReference>
<dbReference type="InterPro" id="IPR000719">
    <property type="entry name" value="Prot_kinase_dom"/>
</dbReference>
<name>A0A401IPF5_9VIRU</name>
<dbReference type="SUPFAM" id="SSF56112">
    <property type="entry name" value="Protein kinase-like (PK-like)"/>
    <property type="match status" value="1"/>
</dbReference>
<evidence type="ECO:0000259" key="2">
    <source>
        <dbReference type="PROSITE" id="PS50011"/>
    </source>
</evidence>
<feature type="compositionally biased region" description="Low complexity" evidence="1">
    <location>
        <begin position="226"/>
        <end position="239"/>
    </location>
</feature>
<reference evidence="3" key="1">
    <citation type="journal article" date="2018" name="J. Virol.">
        <title>Crustacean Genome Exploration Reveals the Evolutionary Origin of White Spot Syndrome Virus.</title>
        <authorList>
            <person name="Kawato S."/>
            <person name="Shitara A."/>
            <person name="Wang Y."/>
            <person name="Nozaki R."/>
            <person name="Kondo H."/>
            <person name="Hirono I."/>
        </authorList>
    </citation>
    <scope>NUCLEOTIDE SEQUENCE</scope>
    <source>
        <strain evidence="3">Mikawa-1</strain>
    </source>
</reference>
<comment type="caution">
    <text evidence="3">The sequence shown here is derived from an EMBL/GenBank/DDBJ whole genome shotgun (WGS) entry which is preliminary data.</text>
</comment>
<dbReference type="GO" id="GO:0004672">
    <property type="term" value="F:protein kinase activity"/>
    <property type="evidence" value="ECO:0007669"/>
    <property type="project" value="InterPro"/>
</dbReference>
<dbReference type="GO" id="GO:0005524">
    <property type="term" value="F:ATP binding"/>
    <property type="evidence" value="ECO:0007669"/>
    <property type="project" value="InterPro"/>
</dbReference>
<sequence>MWPIYSERTRMGNERLLRNGRRHFKVPQDVRFPERHRRQRRKPEENRGARPCPVQTAHKGADRSKSISLEPVADQNILRNRLAGIKSGYTNMGQLLSTANQNPTEKSSQAMKRYLESDSDANDTHTQVITGKRHKATYQPTHLPTRPPIRGGPSTPRKYASFNNQQRSSNDEKLRIAKEMVRRKGGISYCNKRTTPVVFSESQQPTKDCDYIDNLFCLPPERRSSRTSTVSSTAGSTPPDNANALNSVVSTQYTPMSLLLGQAHEKSSSFPETETLVVNKSGLEIKKWGEMKKPPVYFQGAEANTDIRDFKKSDSKFRRTVADLVLSKPIQDIIHEFDNIKSESNNCTKTMRTISRSSTPPPNWWPVGMDGSMNKPSTCMDPSLLHKYSLSTTILSIGHLMQDLGLSHEAQQSVLAKKTTLLYEVSKMCKAMEEKRKNLRLPNYVPRECAPHTIIIDSNERILEVKTGVYYILDKGTVIKFLTKPHDLIHIVMEIAVGNGARNIKGVVGVTRTCPDAFCVEMDFAGMALRDVLLGDAKVHMSAKCRNCQQQSNRHYIPSSPMKSVLYGVVMLQKTNRLPPSLREVSNVPITNSYRASGVTKLMRQRLMGELPFVISEMVNIATRLSQQGLINPDIKSDNIVIDGRTGQPKMIDFGLAIPTGSSDPDRVSLKLTEKVYAEFPQTAPEYLRGENCDETTMSYGLAFLIFETLSAITSRTTDIAAACMSINIPLQAFINKAHSHDPNKRPRAYQIIPFIGACFPFKNDIAKLFKDPKHIIYESLPEWT</sequence>
<evidence type="ECO:0000256" key="1">
    <source>
        <dbReference type="SAM" id="MobiDB-lite"/>
    </source>
</evidence>
<feature type="region of interest" description="Disordered" evidence="1">
    <location>
        <begin position="222"/>
        <end position="243"/>
    </location>
</feature>